<comment type="subcellular location">
    <subcellularLocation>
        <location evidence="1">Membrane</location>
    </subcellularLocation>
</comment>
<dbReference type="InterPro" id="IPR006664">
    <property type="entry name" value="OMP_bac"/>
</dbReference>
<gene>
    <name evidence="6" type="ORF">ABC977_09585</name>
</gene>
<proteinExistence type="predicted"/>
<dbReference type="InterPro" id="IPR052026">
    <property type="entry name" value="ExeA_AAA_ATPase_DNA-bind"/>
</dbReference>
<dbReference type="CDD" id="cd00009">
    <property type="entry name" value="AAA"/>
    <property type="match status" value="1"/>
</dbReference>
<evidence type="ECO:0000256" key="2">
    <source>
        <dbReference type="ARBA" id="ARBA00023136"/>
    </source>
</evidence>
<sequence>MDTLATVLPRNEDVREARRVIIKLALNAAPNNGTLRLCRTTVSGQGDKSALAARALERAVEEGRQGPSSVAWSAVRAGCATAMILRPLLNVLWLTGPKDLRNSMYERFFGLTRDPFRLTPDPKCCFGHRHYAKARVYIDYALHRGEGFVMITGRPGTGKTTLAMDLIDKTAGSNVKVVLVVSSQLDAEDLLRMTAFMSDLDVQSPHKADILQRLIDFLVRHRQQGRRVLLVIDEAQDLSVAALEELRLLTNLQHRGEPLVPVVLLGQESLRDLVRRPGMEQVHQRIVAAWHLAPLDPSETVEYVRFRLERAGWRGEPSFDPGVLRSVYEFSQGVPRRINLVCGRLLLHAFGEERRLVTAADVEVVLAELAEEGLGPPEAATASNRPPAATEEHPEGSIDWSQIDQGLAWAEPISTASCAGVSESPAFAERADTPVPQQVEDFMRSQAAAPAEKELGSSGIVAAEHVAEAGNDPPRAKKNPHYWAWATLGLVVLTTVGLGALLDPAVWVDVRNRAETGARNLTGEGAEGWELGAPRLIGESDLLEAERLPLEPAPSPSAARQWVAEAVGSPPIAKETETLATDPAPAVDPGLLVGAVSAPDRAPRSPGSDDTPLMSVVDVADADGPFALSEPNDRGADPVAILHEDSRVTSESHETSGSRTTVDDRFLDQVPESPAVLESDRADWMVEESVVEGAAVSGASAEDEPQLSVPPDAVAESAADLRPDDEGAATIGEGQIVRVLFGWNSARIEPDFEPDLASVIDAAMRSDASLIKIVGYTDRQGDPLYNQLLSQQRAQAVSDYLAEHGISRDRHRVEGRGPRESNGDTVAPSSEIEPQDRMVEVSVLPKLSM</sequence>
<dbReference type="Pfam" id="PF13401">
    <property type="entry name" value="AAA_22"/>
    <property type="match status" value="1"/>
</dbReference>
<evidence type="ECO:0000256" key="1">
    <source>
        <dbReference type="ARBA" id="ARBA00004370"/>
    </source>
</evidence>
<dbReference type="Proteomes" id="UP001564408">
    <property type="component" value="Unassembled WGS sequence"/>
</dbReference>
<dbReference type="EMBL" id="JBDKXB010000010">
    <property type="protein sequence ID" value="MEY6432656.1"/>
    <property type="molecule type" value="Genomic_DNA"/>
</dbReference>
<dbReference type="Pfam" id="PF00691">
    <property type="entry name" value="OmpA"/>
    <property type="match status" value="1"/>
</dbReference>
<evidence type="ECO:0000313" key="6">
    <source>
        <dbReference type="EMBL" id="MEY6432656.1"/>
    </source>
</evidence>
<dbReference type="Gene3D" id="3.40.50.300">
    <property type="entry name" value="P-loop containing nucleotide triphosphate hydrolases"/>
    <property type="match status" value="1"/>
</dbReference>
<keyword evidence="2 3" id="KW-0472">Membrane</keyword>
<dbReference type="SUPFAM" id="SSF52540">
    <property type="entry name" value="P-loop containing nucleoside triphosphate hydrolases"/>
    <property type="match status" value="1"/>
</dbReference>
<dbReference type="InterPro" id="IPR003593">
    <property type="entry name" value="AAA+_ATPase"/>
</dbReference>
<keyword evidence="7" id="KW-1185">Reference proteome</keyword>
<dbReference type="PRINTS" id="PR01021">
    <property type="entry name" value="OMPADOMAIN"/>
</dbReference>
<accession>A0ABV4BDR7</accession>
<feature type="domain" description="OmpA-like" evidence="5">
    <location>
        <begin position="728"/>
        <end position="847"/>
    </location>
</feature>
<dbReference type="PROSITE" id="PS51123">
    <property type="entry name" value="OMPA_2"/>
    <property type="match status" value="1"/>
</dbReference>
<dbReference type="InterPro" id="IPR006665">
    <property type="entry name" value="OmpA-like"/>
</dbReference>
<feature type="region of interest" description="Disordered" evidence="4">
    <location>
        <begin position="375"/>
        <end position="396"/>
    </location>
</feature>
<comment type="caution">
    <text evidence="6">The sequence shown here is derived from an EMBL/GenBank/DDBJ whole genome shotgun (WGS) entry which is preliminary data.</text>
</comment>
<evidence type="ECO:0000313" key="7">
    <source>
        <dbReference type="Proteomes" id="UP001564408"/>
    </source>
</evidence>
<dbReference type="PANTHER" id="PTHR35894">
    <property type="entry name" value="GENERAL SECRETION PATHWAY PROTEIN A-RELATED"/>
    <property type="match status" value="1"/>
</dbReference>
<dbReference type="InterPro" id="IPR036737">
    <property type="entry name" value="OmpA-like_sf"/>
</dbReference>
<dbReference type="RefSeq" id="WP_369667041.1">
    <property type="nucleotide sequence ID" value="NZ_JBDKXB010000010.1"/>
</dbReference>
<organism evidence="6 7">
    <name type="scientific">Thioalkalicoccus limnaeus</name>
    <dbReference type="NCBI Taxonomy" id="120681"/>
    <lineage>
        <taxon>Bacteria</taxon>
        <taxon>Pseudomonadati</taxon>
        <taxon>Pseudomonadota</taxon>
        <taxon>Gammaproteobacteria</taxon>
        <taxon>Chromatiales</taxon>
        <taxon>Chromatiaceae</taxon>
        <taxon>Thioalkalicoccus</taxon>
    </lineage>
</organism>
<dbReference type="SMART" id="SM00382">
    <property type="entry name" value="AAA"/>
    <property type="match status" value="1"/>
</dbReference>
<dbReference type="InterPro" id="IPR027417">
    <property type="entry name" value="P-loop_NTPase"/>
</dbReference>
<dbReference type="InterPro" id="IPR049945">
    <property type="entry name" value="AAA_22"/>
</dbReference>
<dbReference type="Gene3D" id="3.30.1330.60">
    <property type="entry name" value="OmpA-like domain"/>
    <property type="match status" value="1"/>
</dbReference>
<feature type="region of interest" description="Disordered" evidence="4">
    <location>
        <begin position="806"/>
        <end position="835"/>
    </location>
</feature>
<evidence type="ECO:0000256" key="4">
    <source>
        <dbReference type="SAM" id="MobiDB-lite"/>
    </source>
</evidence>
<evidence type="ECO:0000259" key="5">
    <source>
        <dbReference type="PROSITE" id="PS51123"/>
    </source>
</evidence>
<name>A0ABV4BDR7_9GAMM</name>
<reference evidence="6 7" key="1">
    <citation type="submission" date="2024-05" db="EMBL/GenBank/DDBJ databases">
        <title>Genome Sequence and Characterization of the New Strain Purple Sulfur Bacterium of Genus Thioalkalicoccus.</title>
        <authorList>
            <person name="Bryantseva I.A."/>
            <person name="Kyndt J.A."/>
            <person name="Imhoff J.F."/>
        </authorList>
    </citation>
    <scope>NUCLEOTIDE SEQUENCE [LARGE SCALE GENOMIC DNA]</scope>
    <source>
        <strain evidence="6 7">Um2</strain>
    </source>
</reference>
<dbReference type="SUPFAM" id="SSF103088">
    <property type="entry name" value="OmpA-like"/>
    <property type="match status" value="1"/>
</dbReference>
<dbReference type="PANTHER" id="PTHR35894:SF1">
    <property type="entry name" value="PHOSPHORIBULOKINASE _ URIDINE KINASE FAMILY"/>
    <property type="match status" value="1"/>
</dbReference>
<feature type="compositionally biased region" description="Basic and acidic residues" evidence="4">
    <location>
        <begin position="806"/>
        <end position="822"/>
    </location>
</feature>
<dbReference type="CDD" id="cd07185">
    <property type="entry name" value="OmpA_C-like"/>
    <property type="match status" value="1"/>
</dbReference>
<protein>
    <submittedName>
        <fullName evidence="6">AAA family ATPase</fullName>
    </submittedName>
</protein>
<evidence type="ECO:0000256" key="3">
    <source>
        <dbReference type="PROSITE-ProRule" id="PRU00473"/>
    </source>
</evidence>